<feature type="disulfide bond" evidence="3">
    <location>
        <begin position="96"/>
        <end position="101"/>
    </location>
</feature>
<feature type="disulfide bond" evidence="3">
    <location>
        <begin position="331"/>
        <end position="365"/>
    </location>
</feature>
<organism evidence="6 7">
    <name type="scientific">Dentipellis fragilis</name>
    <dbReference type="NCBI Taxonomy" id="205917"/>
    <lineage>
        <taxon>Eukaryota</taxon>
        <taxon>Fungi</taxon>
        <taxon>Dikarya</taxon>
        <taxon>Basidiomycota</taxon>
        <taxon>Agaricomycotina</taxon>
        <taxon>Agaricomycetes</taxon>
        <taxon>Russulales</taxon>
        <taxon>Hericiaceae</taxon>
        <taxon>Dentipellis</taxon>
    </lineage>
</organism>
<dbReference type="Gene3D" id="2.40.70.10">
    <property type="entry name" value="Acid Proteases"/>
    <property type="match status" value="2"/>
</dbReference>
<dbReference type="GO" id="GO:0006508">
    <property type="term" value="P:proteolysis"/>
    <property type="evidence" value="ECO:0007669"/>
    <property type="project" value="InterPro"/>
</dbReference>
<dbReference type="Proteomes" id="UP000298327">
    <property type="component" value="Unassembled WGS sequence"/>
</dbReference>
<dbReference type="SUPFAM" id="SSF50630">
    <property type="entry name" value="Acid proteases"/>
    <property type="match status" value="1"/>
</dbReference>
<feature type="chain" id="PRO_5021281344" description="Peptidase A1 domain-containing protein" evidence="4">
    <location>
        <begin position="19"/>
        <end position="573"/>
    </location>
</feature>
<dbReference type="InterPro" id="IPR021109">
    <property type="entry name" value="Peptidase_aspartic_dom_sf"/>
</dbReference>
<dbReference type="PANTHER" id="PTHR47966:SF74">
    <property type="entry name" value="AGR407CP"/>
    <property type="match status" value="1"/>
</dbReference>
<protein>
    <recommendedName>
        <fullName evidence="5">Peptidase A1 domain-containing protein</fullName>
    </recommendedName>
</protein>
<dbReference type="PANTHER" id="PTHR47966">
    <property type="entry name" value="BETA-SITE APP-CLEAVING ENZYME, ISOFORM A-RELATED"/>
    <property type="match status" value="1"/>
</dbReference>
<dbReference type="OrthoDB" id="771136at2759"/>
<dbReference type="AlphaFoldDB" id="A0A4Y9YXU6"/>
<evidence type="ECO:0000313" key="6">
    <source>
        <dbReference type="EMBL" id="TFY66577.1"/>
    </source>
</evidence>
<gene>
    <name evidence="6" type="ORF">EVG20_g4511</name>
</gene>
<dbReference type="Pfam" id="PF00026">
    <property type="entry name" value="Asp"/>
    <property type="match status" value="1"/>
</dbReference>
<comment type="caution">
    <text evidence="6">The sequence shown here is derived from an EMBL/GenBank/DDBJ whole genome shotgun (WGS) entry which is preliminary data.</text>
</comment>
<evidence type="ECO:0000256" key="1">
    <source>
        <dbReference type="ARBA" id="ARBA00007447"/>
    </source>
</evidence>
<dbReference type="InterPro" id="IPR034164">
    <property type="entry name" value="Pepsin-like_dom"/>
</dbReference>
<keyword evidence="7" id="KW-1185">Reference proteome</keyword>
<dbReference type="CDD" id="cd05471">
    <property type="entry name" value="pepsin_like"/>
    <property type="match status" value="1"/>
</dbReference>
<evidence type="ECO:0000256" key="4">
    <source>
        <dbReference type="SAM" id="SignalP"/>
    </source>
</evidence>
<dbReference type="InterPro" id="IPR001461">
    <property type="entry name" value="Aspartic_peptidase_A1"/>
</dbReference>
<feature type="active site" evidence="2">
    <location>
        <position position="295"/>
    </location>
</feature>
<dbReference type="STRING" id="205917.A0A4Y9YXU6"/>
<feature type="domain" description="Peptidase A1" evidence="5">
    <location>
        <begin position="67"/>
        <end position="410"/>
    </location>
</feature>
<feature type="active site" evidence="2">
    <location>
        <position position="83"/>
    </location>
</feature>
<sequence length="573" mass="60404">MLPFSLLFVFAVLDVAWAGLVARIPERRRHPLRLHEHIRRQISNGTVTNTTSSGIIPITLADDKQTYYSVLNVGNISFRSAIDTGSADFWLLSSGCSTSACKTPPKYPLNYASPSFVSVNNNASTFNLSFADGSNAVGFVARETVQLANLTVPNQAFGLVNSSTVSFVDEISGVLGLGFPRLSTIYSVAANATPFLGSLASGHLDYPLFGVSLTRNSTSGTLAFGAIDSTVVQNASLIEWNEVVPFQPFLGSPLNTSSYLQWAIPLANIQIGSTVVKPQPTYPQANGNSSIALLDIGTAGLFGPYQDVERIFSSVSGSRIVNTNGQWAIPCDTNDTMTFTFGAQNFTMLPSDYLLGPIQEDPNLCYSWPQATPPSSDGIDWQIGSSFLRTVYTIFSYGITSKEPPMIGLYPLTPSTPAPTALPQASLSALFSSLSLTVSVGLPNSLIPTPTFTTPPYAFNTSVPTSLISGDLATSTYTPLLSNIDHAGGAPTGRFNFSALPQVAPAPTAQTLVLTASNGVVFTTTSTLPSQSLALGKPPGWTSSTASIPAMPRLSACLAVAVACMLVAAGAVY</sequence>
<evidence type="ECO:0000313" key="7">
    <source>
        <dbReference type="Proteomes" id="UP000298327"/>
    </source>
</evidence>
<comment type="similarity">
    <text evidence="1">Belongs to the peptidase A1 family.</text>
</comment>
<feature type="signal peptide" evidence="4">
    <location>
        <begin position="1"/>
        <end position="18"/>
    </location>
</feature>
<reference evidence="6 7" key="1">
    <citation type="submission" date="2019-02" db="EMBL/GenBank/DDBJ databases">
        <title>Genome sequencing of the rare red list fungi Dentipellis fragilis.</title>
        <authorList>
            <person name="Buettner E."/>
            <person name="Kellner H."/>
        </authorList>
    </citation>
    <scope>NUCLEOTIDE SEQUENCE [LARGE SCALE GENOMIC DNA]</scope>
    <source>
        <strain evidence="6 7">DSM 105465</strain>
    </source>
</reference>
<dbReference type="GO" id="GO:0004190">
    <property type="term" value="F:aspartic-type endopeptidase activity"/>
    <property type="evidence" value="ECO:0007669"/>
    <property type="project" value="InterPro"/>
</dbReference>
<dbReference type="InterPro" id="IPR033121">
    <property type="entry name" value="PEPTIDASE_A1"/>
</dbReference>
<dbReference type="EMBL" id="SEOQ01000235">
    <property type="protein sequence ID" value="TFY66577.1"/>
    <property type="molecule type" value="Genomic_DNA"/>
</dbReference>
<evidence type="ECO:0000256" key="3">
    <source>
        <dbReference type="PIRSR" id="PIRSR601461-2"/>
    </source>
</evidence>
<proteinExistence type="inferred from homology"/>
<name>A0A4Y9YXU6_9AGAM</name>
<dbReference type="PRINTS" id="PR00792">
    <property type="entry name" value="PEPSIN"/>
</dbReference>
<keyword evidence="3" id="KW-1015">Disulfide bond</keyword>
<evidence type="ECO:0000259" key="5">
    <source>
        <dbReference type="PROSITE" id="PS51767"/>
    </source>
</evidence>
<keyword evidence="4" id="KW-0732">Signal</keyword>
<accession>A0A4Y9YXU6</accession>
<evidence type="ECO:0000256" key="2">
    <source>
        <dbReference type="PIRSR" id="PIRSR601461-1"/>
    </source>
</evidence>
<dbReference type="PROSITE" id="PS51767">
    <property type="entry name" value="PEPTIDASE_A1"/>
    <property type="match status" value="1"/>
</dbReference>